<sequence length="75" mass="8081">MVTAPQTKSSQVSKQQSFVLWFEEVGIADIPLVGGKNASLGEMIQQLTPQGVNVPTGFATTAYAYRYFIKAAGLE</sequence>
<dbReference type="EC" id="2.7.9.2" evidence="5"/>
<keyword evidence="9" id="KW-0547">Nucleotide-binding</keyword>
<evidence type="ECO:0000256" key="12">
    <source>
        <dbReference type="ARBA" id="ARBA00022842"/>
    </source>
</evidence>
<evidence type="ECO:0000256" key="14">
    <source>
        <dbReference type="ARBA" id="ARBA00047700"/>
    </source>
</evidence>
<keyword evidence="12" id="KW-0460">Magnesium</keyword>
<comment type="pathway">
    <text evidence="3">Carbohydrate biosynthesis; gluconeogenesis.</text>
</comment>
<dbReference type="PANTHER" id="PTHR43030">
    <property type="entry name" value="PHOSPHOENOLPYRUVATE SYNTHASE"/>
    <property type="match status" value="1"/>
</dbReference>
<evidence type="ECO:0000256" key="9">
    <source>
        <dbReference type="ARBA" id="ARBA00022741"/>
    </source>
</evidence>
<dbReference type="PANTHER" id="PTHR43030:SF1">
    <property type="entry name" value="PHOSPHOENOLPYRUVATE SYNTHASE"/>
    <property type="match status" value="1"/>
</dbReference>
<evidence type="ECO:0000313" key="16">
    <source>
        <dbReference type="EMBL" id="NER32125.1"/>
    </source>
</evidence>
<evidence type="ECO:0000256" key="7">
    <source>
        <dbReference type="ARBA" id="ARBA00022679"/>
    </source>
</evidence>
<dbReference type="AlphaFoldDB" id="A0A6B3NMI4"/>
<name>A0A6B3NMI4_9CYAN</name>
<evidence type="ECO:0000256" key="3">
    <source>
        <dbReference type="ARBA" id="ARBA00004742"/>
    </source>
</evidence>
<feature type="non-terminal residue" evidence="16">
    <location>
        <position position="75"/>
    </location>
</feature>
<evidence type="ECO:0000256" key="10">
    <source>
        <dbReference type="ARBA" id="ARBA00022777"/>
    </source>
</evidence>
<dbReference type="EMBL" id="JAAHFQ010001079">
    <property type="protein sequence ID" value="NER32125.1"/>
    <property type="molecule type" value="Genomic_DNA"/>
</dbReference>
<comment type="cofactor">
    <cofactor evidence="1">
        <name>Mg(2+)</name>
        <dbReference type="ChEBI" id="CHEBI:18420"/>
    </cofactor>
</comment>
<evidence type="ECO:0000256" key="2">
    <source>
        <dbReference type="ARBA" id="ARBA00002988"/>
    </source>
</evidence>
<evidence type="ECO:0000256" key="6">
    <source>
        <dbReference type="ARBA" id="ARBA00021623"/>
    </source>
</evidence>
<accession>A0A6B3NMI4</accession>
<dbReference type="GO" id="GO:0046872">
    <property type="term" value="F:metal ion binding"/>
    <property type="evidence" value="ECO:0007669"/>
    <property type="project" value="UniProtKB-KW"/>
</dbReference>
<evidence type="ECO:0000256" key="4">
    <source>
        <dbReference type="ARBA" id="ARBA00007837"/>
    </source>
</evidence>
<dbReference type="SUPFAM" id="SSF56059">
    <property type="entry name" value="Glutathione synthetase ATP-binding domain-like"/>
    <property type="match status" value="1"/>
</dbReference>
<dbReference type="Pfam" id="PF01326">
    <property type="entry name" value="PPDK_N"/>
    <property type="match status" value="1"/>
</dbReference>
<dbReference type="InterPro" id="IPR013815">
    <property type="entry name" value="ATP_grasp_subdomain_1"/>
</dbReference>
<keyword evidence="8" id="KW-0479">Metal-binding</keyword>
<dbReference type="Gene3D" id="3.30.1490.20">
    <property type="entry name" value="ATP-grasp fold, A domain"/>
    <property type="match status" value="1"/>
</dbReference>
<evidence type="ECO:0000259" key="15">
    <source>
        <dbReference type="Pfam" id="PF01326"/>
    </source>
</evidence>
<dbReference type="GO" id="GO:0006094">
    <property type="term" value="P:gluconeogenesis"/>
    <property type="evidence" value="ECO:0007669"/>
    <property type="project" value="UniProtKB-UniPathway"/>
</dbReference>
<comment type="function">
    <text evidence="2">Catalyzes the phosphorylation of pyruvate to phosphoenolpyruvate.</text>
</comment>
<comment type="similarity">
    <text evidence="4">Belongs to the PEP-utilizing enzyme family.</text>
</comment>
<dbReference type="GO" id="GO:0008986">
    <property type="term" value="F:pyruvate, water dikinase activity"/>
    <property type="evidence" value="ECO:0007669"/>
    <property type="project" value="UniProtKB-EC"/>
</dbReference>
<reference evidence="16" key="1">
    <citation type="submission" date="2019-11" db="EMBL/GenBank/DDBJ databases">
        <title>Genomic insights into an expanded diversity of filamentous marine cyanobacteria reveals the extraordinary biosynthetic potential of Moorea and Okeania.</title>
        <authorList>
            <person name="Ferreira Leao T."/>
            <person name="Wang M."/>
            <person name="Moss N."/>
            <person name="Da Silva R."/>
            <person name="Sanders J."/>
            <person name="Nurk S."/>
            <person name="Gurevich A."/>
            <person name="Humphrey G."/>
            <person name="Reher R."/>
            <person name="Zhu Q."/>
            <person name="Belda-Ferre P."/>
            <person name="Glukhov E."/>
            <person name="Rex R."/>
            <person name="Dorrestein P.C."/>
            <person name="Knight R."/>
            <person name="Pevzner P."/>
            <person name="Gerwick W.H."/>
            <person name="Gerwick L."/>
        </authorList>
    </citation>
    <scope>NUCLEOTIDE SEQUENCE</scope>
    <source>
        <strain evidence="16">SIO1C4</strain>
    </source>
</reference>
<dbReference type="UniPathway" id="UPA00138"/>
<gene>
    <name evidence="16" type="ORF">F6J89_32120</name>
</gene>
<evidence type="ECO:0000256" key="1">
    <source>
        <dbReference type="ARBA" id="ARBA00001946"/>
    </source>
</evidence>
<keyword evidence="7" id="KW-0808">Transferase</keyword>
<evidence type="ECO:0000256" key="8">
    <source>
        <dbReference type="ARBA" id="ARBA00022723"/>
    </source>
</evidence>
<evidence type="ECO:0000256" key="13">
    <source>
        <dbReference type="ARBA" id="ARBA00033470"/>
    </source>
</evidence>
<proteinExistence type="inferred from homology"/>
<keyword evidence="11" id="KW-0067">ATP-binding</keyword>
<comment type="caution">
    <text evidence="16">The sequence shown here is derived from an EMBL/GenBank/DDBJ whole genome shotgun (WGS) entry which is preliminary data.</text>
</comment>
<dbReference type="InterPro" id="IPR002192">
    <property type="entry name" value="PPDK_AMP/ATP-bd"/>
</dbReference>
<dbReference type="InterPro" id="IPR006319">
    <property type="entry name" value="PEP_synth"/>
</dbReference>
<keyword evidence="10" id="KW-0418">Kinase</keyword>
<dbReference type="GO" id="GO:0005524">
    <property type="term" value="F:ATP binding"/>
    <property type="evidence" value="ECO:0007669"/>
    <property type="project" value="UniProtKB-KW"/>
</dbReference>
<protein>
    <recommendedName>
        <fullName evidence="6">Phosphoenolpyruvate synthase</fullName>
        <ecNumber evidence="5">2.7.9.2</ecNumber>
    </recommendedName>
    <alternativeName>
        <fullName evidence="13">Pyruvate, water dikinase</fullName>
    </alternativeName>
</protein>
<organism evidence="16">
    <name type="scientific">Symploca sp. SIO1C4</name>
    <dbReference type="NCBI Taxonomy" id="2607765"/>
    <lineage>
        <taxon>Bacteria</taxon>
        <taxon>Bacillati</taxon>
        <taxon>Cyanobacteriota</taxon>
        <taxon>Cyanophyceae</taxon>
        <taxon>Coleofasciculales</taxon>
        <taxon>Coleofasciculaceae</taxon>
        <taxon>Symploca</taxon>
    </lineage>
</organism>
<evidence type="ECO:0000256" key="11">
    <source>
        <dbReference type="ARBA" id="ARBA00022840"/>
    </source>
</evidence>
<comment type="catalytic activity">
    <reaction evidence="14">
        <text>pyruvate + ATP + H2O = phosphoenolpyruvate + AMP + phosphate + 2 H(+)</text>
        <dbReference type="Rhea" id="RHEA:11364"/>
        <dbReference type="ChEBI" id="CHEBI:15361"/>
        <dbReference type="ChEBI" id="CHEBI:15377"/>
        <dbReference type="ChEBI" id="CHEBI:15378"/>
        <dbReference type="ChEBI" id="CHEBI:30616"/>
        <dbReference type="ChEBI" id="CHEBI:43474"/>
        <dbReference type="ChEBI" id="CHEBI:58702"/>
        <dbReference type="ChEBI" id="CHEBI:456215"/>
        <dbReference type="EC" id="2.7.9.2"/>
    </reaction>
</comment>
<feature type="domain" description="Pyruvate phosphate dikinase AMP/ATP-binding" evidence="15">
    <location>
        <begin position="31"/>
        <end position="74"/>
    </location>
</feature>
<evidence type="ECO:0000256" key="5">
    <source>
        <dbReference type="ARBA" id="ARBA00011996"/>
    </source>
</evidence>